<dbReference type="Proteomes" id="UP000019141">
    <property type="component" value="Unassembled WGS sequence"/>
</dbReference>
<proteinExistence type="predicted"/>
<comment type="caution">
    <text evidence="1">The sequence shown here is derived from an EMBL/GenBank/DDBJ whole genome shotgun (WGS) entry which is preliminary data.</text>
</comment>
<dbReference type="EMBL" id="AZHW01000067">
    <property type="protein sequence ID" value="ETX03199.1"/>
    <property type="molecule type" value="Genomic_DNA"/>
</dbReference>
<dbReference type="AlphaFoldDB" id="W4LYM4"/>
<gene>
    <name evidence="1" type="ORF">ETSY1_00845</name>
</gene>
<keyword evidence="2" id="KW-1185">Reference proteome</keyword>
<name>W4LYM4_ENTF1</name>
<reference evidence="1 2" key="1">
    <citation type="journal article" date="2014" name="Nature">
        <title>An environmental bacterial taxon with a large and distinct metabolic repertoire.</title>
        <authorList>
            <person name="Wilson M.C."/>
            <person name="Mori T."/>
            <person name="Ruckert C."/>
            <person name="Uria A.R."/>
            <person name="Helf M.J."/>
            <person name="Takada K."/>
            <person name="Gernert C."/>
            <person name="Steffens U.A."/>
            <person name="Heycke N."/>
            <person name="Schmitt S."/>
            <person name="Rinke C."/>
            <person name="Helfrich E.J."/>
            <person name="Brachmann A.O."/>
            <person name="Gurgui C."/>
            <person name="Wakimoto T."/>
            <person name="Kracht M."/>
            <person name="Crusemann M."/>
            <person name="Hentschel U."/>
            <person name="Abe I."/>
            <person name="Matsunaga S."/>
            <person name="Kalinowski J."/>
            <person name="Takeyama H."/>
            <person name="Piel J."/>
        </authorList>
    </citation>
    <scope>NUCLEOTIDE SEQUENCE [LARGE SCALE GENOMIC DNA]</scope>
    <source>
        <strain evidence="2">TSY1</strain>
    </source>
</reference>
<sequence>MPPVPPGRLSKGIIQERIDEIINDASLREKFLVELENPGDYGQNWLNFLHANGVSQGGVDYLKYSWYYAPYPPSRYPYQYWKSHQPVEPIVRQSFIEAIKAATHDPDTGEQRKQALRISSYWMCIGDETDENPKHATVEGFVTWDDERVTRIILTPFPAGGRELDDKMMNALANIIVVKPYNDELGRHEKQLCVDPAPDEACKTWRTVRLKKQSKAL</sequence>
<evidence type="ECO:0000313" key="1">
    <source>
        <dbReference type="EMBL" id="ETX03199.1"/>
    </source>
</evidence>
<evidence type="ECO:0000313" key="2">
    <source>
        <dbReference type="Proteomes" id="UP000019141"/>
    </source>
</evidence>
<dbReference type="HOGENOM" id="CLU_1292473_0_0_7"/>
<organism evidence="1 2">
    <name type="scientific">Entotheonella factor</name>
    <dbReference type="NCBI Taxonomy" id="1429438"/>
    <lineage>
        <taxon>Bacteria</taxon>
        <taxon>Pseudomonadati</taxon>
        <taxon>Nitrospinota/Tectimicrobiota group</taxon>
        <taxon>Candidatus Tectimicrobiota</taxon>
        <taxon>Candidatus Entotheonellia</taxon>
        <taxon>Candidatus Entotheonellales</taxon>
        <taxon>Candidatus Entotheonellaceae</taxon>
        <taxon>Candidatus Entotheonella</taxon>
    </lineage>
</organism>
<protein>
    <submittedName>
        <fullName evidence="1">Uncharacterized protein</fullName>
    </submittedName>
</protein>
<accession>W4LYM4</accession>